<dbReference type="NCBIfam" id="TIGR00221">
    <property type="entry name" value="nagA"/>
    <property type="match status" value="1"/>
</dbReference>
<evidence type="ECO:0000256" key="2">
    <source>
        <dbReference type="ARBA" id="ARBA00022723"/>
    </source>
</evidence>
<dbReference type="Gene3D" id="3.20.20.140">
    <property type="entry name" value="Metal-dependent hydrolases"/>
    <property type="match status" value="1"/>
</dbReference>
<organism evidence="7 8">
    <name type="scientific">Staphylococcus pasteuri</name>
    <dbReference type="NCBI Taxonomy" id="45972"/>
    <lineage>
        <taxon>Bacteria</taxon>
        <taxon>Bacillati</taxon>
        <taxon>Bacillota</taxon>
        <taxon>Bacilli</taxon>
        <taxon>Bacillales</taxon>
        <taxon>Staphylococcaceae</taxon>
        <taxon>Staphylococcus</taxon>
    </lineage>
</organism>
<evidence type="ECO:0000256" key="4">
    <source>
        <dbReference type="ARBA" id="ARBA00023277"/>
    </source>
</evidence>
<dbReference type="InterPro" id="IPR032466">
    <property type="entry name" value="Metal_Hydrolase"/>
</dbReference>
<dbReference type="Pfam" id="PF01979">
    <property type="entry name" value="Amidohydro_1"/>
    <property type="match status" value="1"/>
</dbReference>
<evidence type="ECO:0000313" key="7">
    <source>
        <dbReference type="EMBL" id="SFZ77666.1"/>
    </source>
</evidence>
<dbReference type="Proteomes" id="UP000182665">
    <property type="component" value="Unassembled WGS sequence"/>
</dbReference>
<keyword evidence="2" id="KW-0479">Metal-binding</keyword>
<feature type="domain" description="Amidohydrolase-related" evidence="6">
    <location>
        <begin position="82"/>
        <end position="410"/>
    </location>
</feature>
<dbReference type="SUPFAM" id="SSF51556">
    <property type="entry name" value="Metallo-dependent hydrolases"/>
    <property type="match status" value="1"/>
</dbReference>
<keyword evidence="8" id="KW-1185">Reference proteome</keyword>
<evidence type="ECO:0000256" key="5">
    <source>
        <dbReference type="PIRNR" id="PIRNR038994"/>
    </source>
</evidence>
<dbReference type="InterPro" id="IPR011059">
    <property type="entry name" value="Metal-dep_hydrolase_composite"/>
</dbReference>
<evidence type="ECO:0000256" key="1">
    <source>
        <dbReference type="ARBA" id="ARBA00010716"/>
    </source>
</evidence>
<reference evidence="7 8" key="1">
    <citation type="submission" date="2016-11" db="EMBL/GenBank/DDBJ databases">
        <authorList>
            <person name="Varghese N."/>
            <person name="Submissions S."/>
        </authorList>
    </citation>
    <scope>NUCLEOTIDE SEQUENCE [LARGE SCALE GENOMIC DNA]</scope>
    <source>
        <strain evidence="7 8">NFIX07</strain>
    </source>
</reference>
<protein>
    <submittedName>
        <fullName evidence="7">N-acetylglucosamine-6-phosphate deacetylase</fullName>
    </submittedName>
</protein>
<comment type="caution">
    <text evidence="7">The sequence shown here is derived from an EMBL/GenBank/DDBJ whole genome shotgun (WGS) entry which is preliminary data.</text>
</comment>
<keyword evidence="3 5" id="KW-0378">Hydrolase</keyword>
<dbReference type="PANTHER" id="PTHR11113:SF14">
    <property type="entry name" value="N-ACETYLGLUCOSAMINE-6-PHOSPHATE DEACETYLASE"/>
    <property type="match status" value="1"/>
</dbReference>
<dbReference type="CDD" id="cd00854">
    <property type="entry name" value="NagA"/>
    <property type="match status" value="1"/>
</dbReference>
<proteinExistence type="inferred from homology"/>
<dbReference type="PANTHER" id="PTHR11113">
    <property type="entry name" value="N-ACETYLGLUCOSAMINE-6-PHOSPHATE DEACETYLASE"/>
    <property type="match status" value="1"/>
</dbReference>
<evidence type="ECO:0000313" key="8">
    <source>
        <dbReference type="Proteomes" id="UP000182665"/>
    </source>
</evidence>
<dbReference type="InterPro" id="IPR003764">
    <property type="entry name" value="GlcNAc_6-P_deAcase"/>
</dbReference>
<dbReference type="Gene3D" id="2.30.40.10">
    <property type="entry name" value="Urease, subunit C, domain 1"/>
    <property type="match status" value="1"/>
</dbReference>
<dbReference type="SUPFAM" id="SSF51338">
    <property type="entry name" value="Composite domain of metallo-dependent hydrolases"/>
    <property type="match status" value="1"/>
</dbReference>
<gene>
    <name evidence="7" type="ORF">SAMN03097721_01923</name>
</gene>
<dbReference type="EMBL" id="FPKT01000005">
    <property type="protein sequence ID" value="SFZ77666.1"/>
    <property type="molecule type" value="Genomic_DNA"/>
</dbReference>
<keyword evidence="4 5" id="KW-0119">Carbohydrate metabolism</keyword>
<dbReference type="InterPro" id="IPR006680">
    <property type="entry name" value="Amidohydro-rel"/>
</dbReference>
<name>A0ABY1H6S1_9STAP</name>
<evidence type="ECO:0000259" key="6">
    <source>
        <dbReference type="Pfam" id="PF01979"/>
    </source>
</evidence>
<dbReference type="PIRSF" id="PIRSF038994">
    <property type="entry name" value="NagA"/>
    <property type="match status" value="1"/>
</dbReference>
<accession>A0ABY1H6S1</accession>
<sequence>MNKFKGYSKITIVLNELEKKVLVVEEYIIVNGQIYTESQKIEQGYIHIKDGKILEIGSNFNIERLNELKGKYLTIDAKGHHVIPGFIDIHIHGGYGEDAMDASQEGLKHLAEQLLSEGTTSFLATTMTQSDESIKQALQNISNYHQIQDVQQAAEIVGIHLEGPFISEHKVGAQHPKYVQRPTADKINQFQQTANQLIKIITFAPEVEGAIDTLKSLNNDIIFSMGHTVATFEEANNAVDYGAKHITHLYNAATGFGHRDPGVFGAAWLNQNLNTEIIVDGIHSHPAAVALAYKNKGNEHLYLITDAMRAKGMPEGEYDLGGQNVIVRNSEARLDTGALAGSILKMNDGLRNIMSYTSASIKDLWRVTSWNQAKALGIDRTKGSIKEGKDADIVIVDDNINVKTTIKNGQPHTF</sequence>
<comment type="similarity">
    <text evidence="1 5">Belongs to the metallo-dependent hydrolases superfamily. NagA family.</text>
</comment>
<evidence type="ECO:0000256" key="3">
    <source>
        <dbReference type="ARBA" id="ARBA00022801"/>
    </source>
</evidence>